<dbReference type="Proteomes" id="UP000231358">
    <property type="component" value="Unassembled WGS sequence"/>
</dbReference>
<feature type="repeat" description="ANK" evidence="2">
    <location>
        <begin position="1115"/>
        <end position="1144"/>
    </location>
</feature>
<dbReference type="InterPro" id="IPR053137">
    <property type="entry name" value="NLR-like"/>
</dbReference>
<dbReference type="Pfam" id="PF24883">
    <property type="entry name" value="NPHP3_N"/>
    <property type="match status" value="1"/>
</dbReference>
<dbReference type="InterPro" id="IPR056884">
    <property type="entry name" value="NPHP3-like_N"/>
</dbReference>
<feature type="repeat" description="ANK" evidence="2">
    <location>
        <begin position="1148"/>
        <end position="1177"/>
    </location>
</feature>
<gene>
    <name evidence="5" type="ORF">AARAC_010916</name>
</gene>
<dbReference type="PROSITE" id="PS50297">
    <property type="entry name" value="ANK_REP_REGION"/>
    <property type="match status" value="5"/>
</dbReference>
<feature type="repeat" description="ANK" evidence="2">
    <location>
        <begin position="1026"/>
        <end position="1058"/>
    </location>
</feature>
<accession>A0A2G7FVL4</accession>
<dbReference type="Pfam" id="PF22939">
    <property type="entry name" value="WHD_GPIID"/>
    <property type="match status" value="1"/>
</dbReference>
<keyword evidence="2" id="KW-0040">ANK repeat</keyword>
<dbReference type="GO" id="GO:0009116">
    <property type="term" value="P:nucleoside metabolic process"/>
    <property type="evidence" value="ECO:0007669"/>
    <property type="project" value="InterPro"/>
</dbReference>
<dbReference type="InterPro" id="IPR036770">
    <property type="entry name" value="Ankyrin_rpt-contain_sf"/>
</dbReference>
<reference evidence="5 6" key="1">
    <citation type="submission" date="2017-05" db="EMBL/GenBank/DDBJ databases">
        <title>Genome sequence for an aflatoxigenic pathogen of Argentinian peanut, Aspergillus arachidicola.</title>
        <authorList>
            <person name="Moore G."/>
            <person name="Beltz S.B."/>
            <person name="Mack B.M."/>
        </authorList>
    </citation>
    <scope>NUCLEOTIDE SEQUENCE [LARGE SCALE GENOMIC DNA]</scope>
    <source>
        <strain evidence="5 6">CBS 117610</strain>
    </source>
</reference>
<dbReference type="STRING" id="656916.A0A2G7FVL4"/>
<dbReference type="Pfam" id="PF12796">
    <property type="entry name" value="Ank_2"/>
    <property type="match status" value="3"/>
</dbReference>
<comment type="caution">
    <text evidence="5">The sequence shown here is derived from an EMBL/GenBank/DDBJ whole genome shotgun (WGS) entry which is preliminary data.</text>
</comment>
<dbReference type="EMBL" id="NEXV01000377">
    <property type="protein sequence ID" value="PIG84613.1"/>
    <property type="molecule type" value="Genomic_DNA"/>
</dbReference>
<dbReference type="InterPro" id="IPR007111">
    <property type="entry name" value="NACHT_NTPase"/>
</dbReference>
<dbReference type="InterPro" id="IPR027417">
    <property type="entry name" value="P-loop_NTPase"/>
</dbReference>
<dbReference type="SUPFAM" id="SSF48403">
    <property type="entry name" value="Ankyrin repeat"/>
    <property type="match status" value="1"/>
</dbReference>
<dbReference type="InterPro" id="IPR002110">
    <property type="entry name" value="Ankyrin_rpt"/>
</dbReference>
<dbReference type="InterPro" id="IPR035994">
    <property type="entry name" value="Nucleoside_phosphorylase_sf"/>
</dbReference>
<dbReference type="SUPFAM" id="SSF53167">
    <property type="entry name" value="Purine and uridine phosphorylases"/>
    <property type="match status" value="1"/>
</dbReference>
<organism evidence="5 6">
    <name type="scientific">Aspergillus arachidicola</name>
    <dbReference type="NCBI Taxonomy" id="656916"/>
    <lineage>
        <taxon>Eukaryota</taxon>
        <taxon>Fungi</taxon>
        <taxon>Dikarya</taxon>
        <taxon>Ascomycota</taxon>
        <taxon>Pezizomycotina</taxon>
        <taxon>Eurotiomycetes</taxon>
        <taxon>Eurotiomycetidae</taxon>
        <taxon>Eurotiales</taxon>
        <taxon>Aspergillaceae</taxon>
        <taxon>Aspergillus</taxon>
        <taxon>Aspergillus subgen. Circumdati</taxon>
    </lineage>
</organism>
<dbReference type="SUPFAM" id="SSF52540">
    <property type="entry name" value="P-loop containing nucleoside triphosphate hydrolases"/>
    <property type="match status" value="1"/>
</dbReference>
<feature type="repeat" description="ANK" evidence="2">
    <location>
        <begin position="926"/>
        <end position="958"/>
    </location>
</feature>
<keyword evidence="6" id="KW-1185">Reference proteome</keyword>
<dbReference type="Gene3D" id="3.40.50.1580">
    <property type="entry name" value="Nucleoside phosphorylase domain"/>
    <property type="match status" value="1"/>
</dbReference>
<dbReference type="Gene3D" id="3.40.50.300">
    <property type="entry name" value="P-loop containing nucleotide triphosphate hydrolases"/>
    <property type="match status" value="1"/>
</dbReference>
<dbReference type="GO" id="GO:0003824">
    <property type="term" value="F:catalytic activity"/>
    <property type="evidence" value="ECO:0007669"/>
    <property type="project" value="InterPro"/>
</dbReference>
<feature type="domain" description="NACHT" evidence="4">
    <location>
        <begin position="408"/>
        <end position="557"/>
    </location>
</feature>
<dbReference type="Pfam" id="PF23239">
    <property type="entry name" value="DUF7069"/>
    <property type="match status" value="1"/>
</dbReference>
<dbReference type="PANTHER" id="PTHR46082">
    <property type="entry name" value="ATP/GTP-BINDING PROTEIN-RELATED"/>
    <property type="match status" value="1"/>
</dbReference>
<feature type="repeat" description="ANK" evidence="2">
    <location>
        <begin position="962"/>
        <end position="991"/>
    </location>
</feature>
<name>A0A2G7FVL4_9EURO</name>
<dbReference type="Gene3D" id="1.25.40.20">
    <property type="entry name" value="Ankyrin repeat-containing domain"/>
    <property type="match status" value="2"/>
</dbReference>
<feature type="compositionally biased region" description="Basic and acidic residues" evidence="3">
    <location>
        <begin position="215"/>
        <end position="228"/>
    </location>
</feature>
<feature type="region of interest" description="Disordered" evidence="3">
    <location>
        <begin position="211"/>
        <end position="233"/>
    </location>
</feature>
<evidence type="ECO:0000256" key="2">
    <source>
        <dbReference type="PROSITE-ProRule" id="PRU00023"/>
    </source>
</evidence>
<dbReference type="Pfam" id="PF01048">
    <property type="entry name" value="PNP_UDP_1"/>
    <property type="match status" value="1"/>
</dbReference>
<evidence type="ECO:0000256" key="3">
    <source>
        <dbReference type="SAM" id="MobiDB-lite"/>
    </source>
</evidence>
<evidence type="ECO:0000313" key="6">
    <source>
        <dbReference type="Proteomes" id="UP000231358"/>
    </source>
</evidence>
<dbReference type="PANTHER" id="PTHR46082:SF11">
    <property type="entry name" value="AAA+ ATPASE DOMAIN-CONTAINING PROTEIN-RELATED"/>
    <property type="match status" value="1"/>
</dbReference>
<keyword evidence="1" id="KW-0677">Repeat</keyword>
<evidence type="ECO:0000313" key="5">
    <source>
        <dbReference type="EMBL" id="PIG84613.1"/>
    </source>
</evidence>
<dbReference type="PRINTS" id="PR01415">
    <property type="entry name" value="ANKYRIN"/>
</dbReference>
<dbReference type="PROSITE" id="PS50837">
    <property type="entry name" value="NACHT"/>
    <property type="match status" value="1"/>
</dbReference>
<feature type="repeat" description="ANK" evidence="2">
    <location>
        <begin position="893"/>
        <end position="925"/>
    </location>
</feature>
<dbReference type="InterPro" id="IPR054471">
    <property type="entry name" value="GPIID_WHD"/>
</dbReference>
<proteinExistence type="predicted"/>
<dbReference type="InterPro" id="IPR055497">
    <property type="entry name" value="DUF7069"/>
</dbReference>
<evidence type="ECO:0000259" key="4">
    <source>
        <dbReference type="PROSITE" id="PS50837"/>
    </source>
</evidence>
<dbReference type="SMART" id="SM00248">
    <property type="entry name" value="ANK"/>
    <property type="match status" value="9"/>
</dbReference>
<sequence>MARPPRDAFQIGWICALPIEAAAAIEMLDEKFGILEEQDAADSNTYTLGRIDKHCVVIACLPGGQYGTTSATTVANNMLRTFSQSLRIGLMVGIGGGVPSAAHDIRLGDIVISYPQGTCGGVIQYDMGKVIAGGEFERTGSLNSPPRALLTAVGTIRAAALTDDPRYPEYLQNAIGRTVRTRKNFGRPTTQSDRLFRAKYDHPANATSCDGCPAEWKETRDEREDSDPQPHYGIIASGNSVIKHGETREQLGATTGALCFEMEAAGLMLDFPCIVVRGICDYADSHKNKQWQGYAALAAASYTKELLEYIPVGHVSQEGLVVDICTELKEEIRGFNQRLDKFKIQQDQHYRKQIDIVLSRHQRSCHQTFKLVNYTEQKNINPRRVEGTCLWALRSPEYIRWSESTCYDFLLVSADPGCGKSVLARSIIDEYSEASSQAVTVCYFFFKDNEEQNNLAAALCSVLHQLFSQRPNLLRFAMKLWEENGKKLRQEVDELWRVFITATSADISHKTICIFDALDECRETDQNRLIEKLQCFHRQQCVSTQDTCLKFLVTSRPYDHIQNRFRMITDSFPHMHLKGEEENEQIHREIDSVVKIRVEELAKIAPLSLDIQHRLEEQLLNMEHRTYLWLHLAMDDIRCTFENSFQPAEESIQMIPPSVNKAYEKILSRVHSSQVNTVRKIFQIIVGARRPLTTSEMAMALGIAIRPQSQTIAQAGLDPLHMDKKLRRLCGLFVFINNSKIYLIHQTAREFLIEKASLNDVDFAYSCSLSDAEDQMAHICMRLLLMEDLEHGEVESCSNIRSFLEYSAVHWPDHVRNMALTSEKEVVDRLHRLYDMSGNRFSLWFSIFWKAMRPTEGIPTMQALHLAAFNGHIQVLHRLLATDKGNMNSTDSTGSTAVMWASLNGHQDAVQMILSHGANVNTIGGEYGDALQAASAKGYDKIVQMLIEYGADVNFYGGRFCNALFAAYSRGHYSTMRILLKHGADVNVRCQYYGNTIQAICGAGDVKTMRMLLEYGASLVCQGDEHYANVLYVACWQGQTNIARILLEYGAKVNAQVGSYCTSFLIDWYDAEGEAQVDSYDSSLMAACAKGHNEIVQMLLQHGADVNTHDEFYGTALQAACYEGHDKVVEMLLEEGADVNRHGRFYGTALQAAYSGGHDRIVQFLLEKGAEVNVQGGEYGNALQAASVGEQEKGAEGNAQGGTY</sequence>
<protein>
    <recommendedName>
        <fullName evidence="4">NACHT domain-containing protein</fullName>
    </recommendedName>
</protein>
<dbReference type="InterPro" id="IPR000845">
    <property type="entry name" value="Nucleoside_phosphorylase_d"/>
</dbReference>
<evidence type="ECO:0000256" key="1">
    <source>
        <dbReference type="ARBA" id="ARBA00022737"/>
    </source>
</evidence>
<feature type="repeat" description="ANK" evidence="2">
    <location>
        <begin position="1079"/>
        <end position="1111"/>
    </location>
</feature>
<dbReference type="AlphaFoldDB" id="A0A2G7FVL4"/>
<dbReference type="PROSITE" id="PS50088">
    <property type="entry name" value="ANK_REPEAT"/>
    <property type="match status" value="7"/>
</dbReference>